<dbReference type="Gene3D" id="3.30.1950.10">
    <property type="entry name" value="wza like domain"/>
    <property type="match status" value="1"/>
</dbReference>
<evidence type="ECO:0000256" key="7">
    <source>
        <dbReference type="ARBA" id="ARBA00022729"/>
    </source>
</evidence>
<dbReference type="Pfam" id="PF10531">
    <property type="entry name" value="SLBB"/>
    <property type="match status" value="3"/>
</dbReference>
<feature type="coiled-coil region" evidence="15">
    <location>
        <begin position="514"/>
        <end position="541"/>
    </location>
</feature>
<evidence type="ECO:0000256" key="12">
    <source>
        <dbReference type="ARBA" id="ARBA00023139"/>
    </source>
</evidence>
<evidence type="ECO:0000256" key="16">
    <source>
        <dbReference type="SAM" id="SignalP"/>
    </source>
</evidence>
<feature type="domain" description="SLBB" evidence="19">
    <location>
        <begin position="211"/>
        <end position="288"/>
    </location>
</feature>
<keyword evidence="4" id="KW-1134">Transmembrane beta strand</keyword>
<evidence type="ECO:0000256" key="3">
    <source>
        <dbReference type="ARBA" id="ARBA00022448"/>
    </source>
</evidence>
<proteinExistence type="inferred from homology"/>
<dbReference type="AlphaFoldDB" id="A0AAE9YU85"/>
<evidence type="ECO:0000256" key="14">
    <source>
        <dbReference type="ARBA" id="ARBA00023288"/>
    </source>
</evidence>
<dbReference type="PANTHER" id="PTHR33619:SF3">
    <property type="entry name" value="POLYSACCHARIDE EXPORT PROTEIN GFCE-RELATED"/>
    <property type="match status" value="1"/>
</dbReference>
<evidence type="ECO:0000256" key="10">
    <source>
        <dbReference type="ARBA" id="ARBA00023114"/>
    </source>
</evidence>
<feature type="domain" description="Soluble ligand binding" evidence="18">
    <location>
        <begin position="581"/>
        <end position="624"/>
    </location>
</feature>
<evidence type="ECO:0000256" key="9">
    <source>
        <dbReference type="ARBA" id="ARBA00023065"/>
    </source>
</evidence>
<keyword evidence="5" id="KW-0762">Sugar transport</keyword>
<keyword evidence="14" id="KW-0449">Lipoprotein</keyword>
<keyword evidence="11" id="KW-0472">Membrane</keyword>
<dbReference type="Pfam" id="PF02563">
    <property type="entry name" value="Poly_export"/>
    <property type="match status" value="1"/>
</dbReference>
<dbReference type="Gene3D" id="3.10.560.10">
    <property type="entry name" value="Outer membrane lipoprotein wza domain like"/>
    <property type="match status" value="6"/>
</dbReference>
<evidence type="ECO:0000256" key="8">
    <source>
        <dbReference type="ARBA" id="ARBA00023047"/>
    </source>
</evidence>
<dbReference type="EMBL" id="CP059735">
    <property type="protein sequence ID" value="WDE00514.1"/>
    <property type="molecule type" value="Genomic_DNA"/>
</dbReference>
<keyword evidence="15" id="KW-0175">Coiled coil</keyword>
<keyword evidence="13" id="KW-0998">Cell outer membrane</keyword>
<keyword evidence="7 16" id="KW-0732">Signal</keyword>
<comment type="similarity">
    <text evidence="2">Belongs to the BexD/CtrA/VexA family.</text>
</comment>
<keyword evidence="3" id="KW-0813">Transport</keyword>
<evidence type="ECO:0000256" key="13">
    <source>
        <dbReference type="ARBA" id="ARBA00023237"/>
    </source>
</evidence>
<dbReference type="Proteomes" id="UP000032568">
    <property type="component" value="Chromosome"/>
</dbReference>
<feature type="domain" description="Polysaccharide export protein N-terminal" evidence="17">
    <location>
        <begin position="132"/>
        <end position="203"/>
    </location>
</feature>
<evidence type="ECO:0000256" key="2">
    <source>
        <dbReference type="ARBA" id="ARBA00009450"/>
    </source>
</evidence>
<evidence type="ECO:0000259" key="18">
    <source>
        <dbReference type="Pfam" id="PF10531"/>
    </source>
</evidence>
<feature type="domain" description="Soluble ligand binding" evidence="18">
    <location>
        <begin position="294"/>
        <end position="341"/>
    </location>
</feature>
<evidence type="ECO:0000313" key="20">
    <source>
        <dbReference type="EMBL" id="WDE00514.1"/>
    </source>
</evidence>
<dbReference type="KEGG" id="tact:SG35_007730"/>
<dbReference type="InterPro" id="IPR049712">
    <property type="entry name" value="Poly_export"/>
</dbReference>
<evidence type="ECO:0000313" key="21">
    <source>
        <dbReference type="Proteomes" id="UP000032568"/>
    </source>
</evidence>
<dbReference type="RefSeq" id="WP_044830690.1">
    <property type="nucleotide sequence ID" value="NZ_CP059735.1"/>
</dbReference>
<feature type="chain" id="PRO_5042035642" evidence="16">
    <location>
        <begin position="24"/>
        <end position="913"/>
    </location>
</feature>
<evidence type="ECO:0000256" key="1">
    <source>
        <dbReference type="ARBA" id="ARBA00004571"/>
    </source>
</evidence>
<evidence type="ECO:0000259" key="19">
    <source>
        <dbReference type="Pfam" id="PF22461"/>
    </source>
</evidence>
<dbReference type="InterPro" id="IPR019554">
    <property type="entry name" value="Soluble_ligand-bd"/>
</dbReference>
<dbReference type="GO" id="GO:0009279">
    <property type="term" value="C:cell outer membrane"/>
    <property type="evidence" value="ECO:0007669"/>
    <property type="project" value="UniProtKB-SubCell"/>
</dbReference>
<keyword evidence="6" id="KW-0812">Transmembrane</keyword>
<evidence type="ECO:0000256" key="15">
    <source>
        <dbReference type="SAM" id="Coils"/>
    </source>
</evidence>
<keyword evidence="21" id="KW-1185">Reference proteome</keyword>
<dbReference type="PANTHER" id="PTHR33619">
    <property type="entry name" value="POLYSACCHARIDE EXPORT PROTEIN GFCE-RELATED"/>
    <property type="match status" value="1"/>
</dbReference>
<protein>
    <submittedName>
        <fullName evidence="20">SLBB domain-containing protein</fullName>
    </submittedName>
</protein>
<evidence type="ECO:0000256" key="4">
    <source>
        <dbReference type="ARBA" id="ARBA00022452"/>
    </source>
</evidence>
<dbReference type="GO" id="GO:0046930">
    <property type="term" value="C:pore complex"/>
    <property type="evidence" value="ECO:0007669"/>
    <property type="project" value="UniProtKB-KW"/>
</dbReference>
<accession>A0AAE9YU85</accession>
<evidence type="ECO:0000256" key="11">
    <source>
        <dbReference type="ARBA" id="ARBA00023136"/>
    </source>
</evidence>
<reference evidence="20 21" key="2">
    <citation type="journal article" date="2022" name="Mar. Drugs">
        <title>Bioassay-Guided Fractionation Leads to the Detection of Cholic Acid Generated by the Rare Thalassomonas sp.</title>
        <authorList>
            <person name="Pheiffer F."/>
            <person name="Schneider Y.K."/>
            <person name="Hansen E.H."/>
            <person name="Andersen J.H."/>
            <person name="Isaksson J."/>
            <person name="Busche T."/>
            <person name="R C."/>
            <person name="Kalinowski J."/>
            <person name="Zyl L.V."/>
            <person name="Trindade M."/>
        </authorList>
    </citation>
    <scope>NUCLEOTIDE SEQUENCE [LARGE SCALE GENOMIC DNA]</scope>
    <source>
        <strain evidence="20 21">A5K-106</strain>
    </source>
</reference>
<name>A0AAE9YU85_9GAMM</name>
<keyword evidence="9" id="KW-0406">Ion transport</keyword>
<dbReference type="GO" id="GO:0006811">
    <property type="term" value="P:monoatomic ion transport"/>
    <property type="evidence" value="ECO:0007669"/>
    <property type="project" value="UniProtKB-KW"/>
</dbReference>
<keyword evidence="8" id="KW-0625">Polysaccharide transport</keyword>
<reference evidence="20 21" key="1">
    <citation type="journal article" date="2015" name="Genome Announc.">
        <title>Draft Genome Sequences of Marine Isolates of Thalassomonas viridans and Thalassomonas actiniarum.</title>
        <authorList>
            <person name="Olonade I."/>
            <person name="van Zyl L.J."/>
            <person name="Trindade M."/>
        </authorList>
    </citation>
    <scope>NUCLEOTIDE SEQUENCE [LARGE SCALE GENOMIC DNA]</scope>
    <source>
        <strain evidence="20 21">A5K-106</strain>
    </source>
</reference>
<feature type="signal peptide" evidence="16">
    <location>
        <begin position="1"/>
        <end position="23"/>
    </location>
</feature>
<feature type="domain" description="Soluble ligand binding" evidence="18">
    <location>
        <begin position="684"/>
        <end position="710"/>
    </location>
</feature>
<organism evidence="20 21">
    <name type="scientific">Thalassomonas actiniarum</name>
    <dbReference type="NCBI Taxonomy" id="485447"/>
    <lineage>
        <taxon>Bacteria</taxon>
        <taxon>Pseudomonadati</taxon>
        <taxon>Pseudomonadota</taxon>
        <taxon>Gammaproteobacteria</taxon>
        <taxon>Alteromonadales</taxon>
        <taxon>Colwelliaceae</taxon>
        <taxon>Thalassomonas</taxon>
    </lineage>
</organism>
<keyword evidence="10" id="KW-0626">Porin</keyword>
<evidence type="ECO:0000256" key="6">
    <source>
        <dbReference type="ARBA" id="ARBA00022692"/>
    </source>
</evidence>
<dbReference type="InterPro" id="IPR003715">
    <property type="entry name" value="Poly_export_N"/>
</dbReference>
<dbReference type="Pfam" id="PF22461">
    <property type="entry name" value="SLBB_2"/>
    <property type="match status" value="1"/>
</dbReference>
<evidence type="ECO:0000256" key="5">
    <source>
        <dbReference type="ARBA" id="ARBA00022597"/>
    </source>
</evidence>
<sequence>MKKIIFKIFLGCFAVFLSTSLVAATQISQQQIEQFKKLPPSQQRALAQSMGVDLNTINAQIRRSTSDKEEVDQTTQQVYPRDTQFDQFGNPILTDALEQEEEEESDEPQPFGYDIFANAPATFAPTMDIAIPQGYVIGSGDVLNIQIFGKENLEHELPVSREGQVLIPTLGAYNVSGMSFPEMKKYLSSKIKDKILGVDVVITLAELRSMRVFVLGDAFKPGPYTLSSLSSITHAIFAAGGINDIGSLRNIQLKRAGKLITTLDLYDLLINGDSSNDIMLQSGDVVFITPVGKRVTVDGEVTRPAIYELAENETFETAIKMAGGLLPSAYPSSTVVERFNKQNLRSLLNIDLSQKASLKKSVQGGDYIRVMKTSEQFAQSVTIIGAVSRPGNYQWKKGQRITDLLPNINAYLLPDADLSYALLIREKGQGRDIEVLQFGLFNAVSDHASADNLVLEPRDKILVFSNDEKPTSENVSLESLALTKEELLEKEKDSAKIDYEDRLFWQQYGTDQQIDFVYEEKDELEEQLKLASQSMEELTGGTVTEELELRELGLFSRKRLLTPVIQQLKRQGASGEPIQLVEVAGEVKFPGTYPLASNITVKDLVIAAGGLMESAYLDKAEITRNVFFQGAATKESKNVNLKSALAGIAESNVLLQSKDRLNVHQIPAWQENHVIELRGEFLFPGKYTIRRGETLGQLIERVGGFTDYAYINGSVFTREKLKQLELQNLLKVSADLRMEIASKSLAQSKGNPMIDYDQAKKLLADLTKVKPIGRLVIDLPKLVSNGDFDVLLEDGDVLYVPTRQNSINVIGQVQLASSHLYQKELSVEDYLRLSGGAKKQADEDRLYVIRANGSVMIPSQSNWFSERDTSTLNPGDTLVIPLDSEYMDNLTLWATATQIVYQAAVAIAAVSGI</sequence>
<dbReference type="GO" id="GO:0015288">
    <property type="term" value="F:porin activity"/>
    <property type="evidence" value="ECO:0007669"/>
    <property type="project" value="UniProtKB-KW"/>
</dbReference>
<keyword evidence="12" id="KW-0564">Palmitate</keyword>
<evidence type="ECO:0000259" key="17">
    <source>
        <dbReference type="Pfam" id="PF02563"/>
    </source>
</evidence>
<dbReference type="GO" id="GO:0015159">
    <property type="term" value="F:polysaccharide transmembrane transporter activity"/>
    <property type="evidence" value="ECO:0007669"/>
    <property type="project" value="InterPro"/>
</dbReference>
<gene>
    <name evidence="20" type="ORF">SG35_007730</name>
</gene>
<dbReference type="InterPro" id="IPR054765">
    <property type="entry name" value="SLBB_dom"/>
</dbReference>
<comment type="subcellular location">
    <subcellularLocation>
        <location evidence="1">Cell outer membrane</location>
        <topology evidence="1">Multi-pass membrane protein</topology>
    </subcellularLocation>
</comment>